<dbReference type="SUPFAM" id="SSF56219">
    <property type="entry name" value="DNase I-like"/>
    <property type="match status" value="1"/>
</dbReference>
<name>A0A814PDA6_9BILA</name>
<dbReference type="EMBL" id="CAJNOC010007743">
    <property type="protein sequence ID" value="CAF1104123.1"/>
    <property type="molecule type" value="Genomic_DNA"/>
</dbReference>
<feature type="coiled-coil region" evidence="1">
    <location>
        <begin position="506"/>
        <end position="552"/>
    </location>
</feature>
<evidence type="ECO:0000313" key="2">
    <source>
        <dbReference type="EMBL" id="CAF1104123.1"/>
    </source>
</evidence>
<proteinExistence type="predicted"/>
<sequence length="750" mass="87181">MKSAIKCRIIGHKIAACKAEEYTCLMCGESGHEKCSKNSRDNIKCILCKRKHYSFCRSCEIIKSKTRKCNRNYAKILKNHRIKCETIDKLYKDETVENIPETRNEIIDTMMEAIAARVDTLTKEIKNQQEDISTIAEVILAHDDRIGANEKKNLEVDIRITGFSNYIADEFSSIKEFWKDAIKNKEFRPTKSIEEHNEKARNKIQELKTQNISHGSLTVNNPFEHSIDQQKSTDKPGNNESQNQDNLIDLNLTNIKIASLNCNGLRNNIIYVKYVECENEILFLQEMWCNERSDILGRDLNFNIHFKSSESNSSISRKGKSGGIGWIINKKIGKHEVIFLSDIISFFKQNKVAIIGVYLTLSDNTIENRMIKEYEFQLNSNKLECQDIRQVKDTSFTYFKHSKSSWIDHIVTFKKDDYLVKNIKVISSKWNCGDHFALAGSLNLESNLLNQKENEIKTKQRIVWNDRTKKIYFDKLECLINEISDTLPEIYFKDMKLLCNGLDSVINKLNQAMTDALNEITEENLRLFYRKIHDVREEKNEINVDLNQARDEIFKLFNECDVSNSDIEKEHCNKVDEFIRINSDKVFNIKIDENRITNLINKLENNKSPGYNKITNEMIKFGSSQKFIKILQLIYETIINYNIIPKSFNIGLVKLLIKDPKKSNSDMKNMRPLTISDCWAIILEKYLLDEINKNLKNTKSNQFGFKAKSSCGHAVFTLNESTPVKLLIKYIELSYGRKLFLSSQFGYVEY</sequence>
<dbReference type="AlphaFoldDB" id="A0A814PDA6"/>
<dbReference type="InterPro" id="IPR036691">
    <property type="entry name" value="Endo/exonu/phosph_ase_sf"/>
</dbReference>
<comment type="caution">
    <text evidence="2">The sequence shown here is derived from an EMBL/GenBank/DDBJ whole genome shotgun (WGS) entry which is preliminary data.</text>
</comment>
<evidence type="ECO:0000313" key="3">
    <source>
        <dbReference type="Proteomes" id="UP000663879"/>
    </source>
</evidence>
<reference evidence="2" key="1">
    <citation type="submission" date="2021-02" db="EMBL/GenBank/DDBJ databases">
        <authorList>
            <person name="Nowell W R."/>
        </authorList>
    </citation>
    <scope>NUCLEOTIDE SEQUENCE</scope>
    <source>
        <strain evidence="2">Ploen Becks lab</strain>
    </source>
</reference>
<dbReference type="PANTHER" id="PTHR19446">
    <property type="entry name" value="REVERSE TRANSCRIPTASES"/>
    <property type="match status" value="1"/>
</dbReference>
<evidence type="ECO:0000256" key="1">
    <source>
        <dbReference type="SAM" id="Coils"/>
    </source>
</evidence>
<evidence type="ECO:0008006" key="4">
    <source>
        <dbReference type="Google" id="ProtNLM"/>
    </source>
</evidence>
<dbReference type="Proteomes" id="UP000663879">
    <property type="component" value="Unassembled WGS sequence"/>
</dbReference>
<accession>A0A814PDA6</accession>
<organism evidence="2 3">
    <name type="scientific">Brachionus calyciflorus</name>
    <dbReference type="NCBI Taxonomy" id="104777"/>
    <lineage>
        <taxon>Eukaryota</taxon>
        <taxon>Metazoa</taxon>
        <taxon>Spiralia</taxon>
        <taxon>Gnathifera</taxon>
        <taxon>Rotifera</taxon>
        <taxon>Eurotatoria</taxon>
        <taxon>Monogononta</taxon>
        <taxon>Pseudotrocha</taxon>
        <taxon>Ploima</taxon>
        <taxon>Brachionidae</taxon>
        <taxon>Brachionus</taxon>
    </lineage>
</organism>
<gene>
    <name evidence="2" type="ORF">OXX778_LOCUS21301</name>
</gene>
<keyword evidence="1" id="KW-0175">Coiled coil</keyword>
<protein>
    <recommendedName>
        <fullName evidence="4">Reverse transcriptase domain-containing protein</fullName>
    </recommendedName>
</protein>
<dbReference type="OrthoDB" id="410104at2759"/>
<keyword evidence="3" id="KW-1185">Reference proteome</keyword>